<dbReference type="AlphaFoldDB" id="A0A0S4JTJ0"/>
<dbReference type="EMBL" id="CYKH01002080">
    <property type="protein sequence ID" value="CUG92729.1"/>
    <property type="molecule type" value="Genomic_DNA"/>
</dbReference>
<dbReference type="Proteomes" id="UP000051952">
    <property type="component" value="Unassembled WGS sequence"/>
</dbReference>
<evidence type="ECO:0000313" key="4">
    <source>
        <dbReference type="EMBL" id="CUG92729.1"/>
    </source>
</evidence>
<reference evidence="5" key="1">
    <citation type="submission" date="2015-09" db="EMBL/GenBank/DDBJ databases">
        <authorList>
            <consortium name="Pathogen Informatics"/>
        </authorList>
    </citation>
    <scope>NUCLEOTIDE SEQUENCE [LARGE SCALE GENOMIC DNA]</scope>
    <source>
        <strain evidence="5">Lake Konstanz</strain>
    </source>
</reference>
<feature type="domain" description="EF-hand" evidence="3">
    <location>
        <begin position="201"/>
        <end position="236"/>
    </location>
</feature>
<keyword evidence="1" id="KW-0175">Coiled coil</keyword>
<organism evidence="4 5">
    <name type="scientific">Bodo saltans</name>
    <name type="common">Flagellated protozoan</name>
    <dbReference type="NCBI Taxonomy" id="75058"/>
    <lineage>
        <taxon>Eukaryota</taxon>
        <taxon>Discoba</taxon>
        <taxon>Euglenozoa</taxon>
        <taxon>Kinetoplastea</taxon>
        <taxon>Metakinetoplastina</taxon>
        <taxon>Eubodonida</taxon>
        <taxon>Bodonidae</taxon>
        <taxon>Bodo</taxon>
    </lineage>
</organism>
<dbReference type="SUPFAM" id="SSF47473">
    <property type="entry name" value="EF-hand"/>
    <property type="match status" value="1"/>
</dbReference>
<dbReference type="InterPro" id="IPR002048">
    <property type="entry name" value="EF_hand_dom"/>
</dbReference>
<sequence length="334" mass="36948">MLFYACAEVLPGTKLNFALSFSAVPLLESLYSTSTALFQKARHELCQQKEYGNSLNASRVTPFIVDEAVIYNPRTTSWQLLASEEQLFPLCQVYFFQSPTVSTTLGIQDSVGQMPDPVKPQDFFSEFIASPKTTTKSASLCDDESETRFSFSIPEVPTVRSFRATERSVLPSSPPRNRRPSPPRGGSTSRLKGATVAAPKLPSEVTSELFSLLDEDSDGVVTLFQLRDAMARAGIDTSPATVGKTFAFGDRAVSESVFSNFVHRYWSLCVELLEKCRHSSGNPDKVAWETQLAELESQENELLAKLQSLRKVKKVLQEALAQNSVTDTNKKHVV</sequence>
<dbReference type="VEuPathDB" id="TriTrypDB:BSAL_39075"/>
<feature type="region of interest" description="Disordered" evidence="2">
    <location>
        <begin position="164"/>
        <end position="198"/>
    </location>
</feature>
<dbReference type="Gene3D" id="3.10.20.650">
    <property type="match status" value="1"/>
</dbReference>
<evidence type="ECO:0000259" key="3">
    <source>
        <dbReference type="PROSITE" id="PS50222"/>
    </source>
</evidence>
<dbReference type="GO" id="GO:0005509">
    <property type="term" value="F:calcium ion binding"/>
    <property type="evidence" value="ECO:0007669"/>
    <property type="project" value="InterPro"/>
</dbReference>
<dbReference type="InterPro" id="IPR011992">
    <property type="entry name" value="EF-hand-dom_pair"/>
</dbReference>
<dbReference type="PROSITE" id="PS50222">
    <property type="entry name" value="EF_HAND_2"/>
    <property type="match status" value="1"/>
</dbReference>
<accession>A0A0S4JTJ0</accession>
<feature type="coiled-coil region" evidence="1">
    <location>
        <begin position="285"/>
        <end position="319"/>
    </location>
</feature>
<protein>
    <recommendedName>
        <fullName evidence="3">EF-hand domain-containing protein</fullName>
    </recommendedName>
</protein>
<evidence type="ECO:0000256" key="1">
    <source>
        <dbReference type="SAM" id="Coils"/>
    </source>
</evidence>
<gene>
    <name evidence="4" type="ORF">BSAL_39075</name>
</gene>
<keyword evidence="5" id="KW-1185">Reference proteome</keyword>
<proteinExistence type="predicted"/>
<evidence type="ECO:0000313" key="5">
    <source>
        <dbReference type="Proteomes" id="UP000051952"/>
    </source>
</evidence>
<evidence type="ECO:0000256" key="2">
    <source>
        <dbReference type="SAM" id="MobiDB-lite"/>
    </source>
</evidence>
<name>A0A0S4JTJ0_BODSA</name>